<accession>A0A0C9Y7N9</accession>
<dbReference type="Pfam" id="PF00931">
    <property type="entry name" value="NB-ARC"/>
    <property type="match status" value="1"/>
</dbReference>
<evidence type="ECO:0000313" key="6">
    <source>
        <dbReference type="EMBL" id="KIK04028.1"/>
    </source>
</evidence>
<gene>
    <name evidence="6" type="ORF">K443DRAFT_676336</name>
</gene>
<keyword evidence="2 3" id="KW-0802">TPR repeat</keyword>
<dbReference type="SUPFAM" id="SSF48452">
    <property type="entry name" value="TPR-like"/>
    <property type="match status" value="2"/>
</dbReference>
<dbReference type="InterPro" id="IPR002182">
    <property type="entry name" value="NB-ARC"/>
</dbReference>
<dbReference type="PROSITE" id="PS50005">
    <property type="entry name" value="TPR"/>
    <property type="match status" value="1"/>
</dbReference>
<dbReference type="GO" id="GO:0043531">
    <property type="term" value="F:ADP binding"/>
    <property type="evidence" value="ECO:0007669"/>
    <property type="project" value="InterPro"/>
</dbReference>
<keyword evidence="4" id="KW-1133">Transmembrane helix</keyword>
<feature type="transmembrane region" description="Helical" evidence="4">
    <location>
        <begin position="844"/>
        <end position="862"/>
    </location>
</feature>
<dbReference type="EMBL" id="KN838574">
    <property type="protein sequence ID" value="KIK04028.1"/>
    <property type="molecule type" value="Genomic_DNA"/>
</dbReference>
<dbReference type="Gene3D" id="1.25.40.10">
    <property type="entry name" value="Tetratricopeptide repeat domain"/>
    <property type="match status" value="2"/>
</dbReference>
<dbReference type="PROSITE" id="PS50293">
    <property type="entry name" value="TPR_REGION"/>
    <property type="match status" value="1"/>
</dbReference>
<feature type="domain" description="NB-ARC" evidence="5">
    <location>
        <begin position="120"/>
        <end position="296"/>
    </location>
</feature>
<evidence type="ECO:0000256" key="4">
    <source>
        <dbReference type="SAM" id="Phobius"/>
    </source>
</evidence>
<feature type="repeat" description="TPR" evidence="3">
    <location>
        <begin position="542"/>
        <end position="575"/>
    </location>
</feature>
<name>A0A0C9Y7N9_9AGAR</name>
<dbReference type="SUPFAM" id="SSF52540">
    <property type="entry name" value="P-loop containing nucleoside triphosphate hydrolases"/>
    <property type="match status" value="1"/>
</dbReference>
<dbReference type="InterPro" id="IPR013105">
    <property type="entry name" value="TPR_2"/>
</dbReference>
<reference evidence="6 7" key="1">
    <citation type="submission" date="2014-04" db="EMBL/GenBank/DDBJ databases">
        <authorList>
            <consortium name="DOE Joint Genome Institute"/>
            <person name="Kuo A."/>
            <person name="Kohler A."/>
            <person name="Nagy L.G."/>
            <person name="Floudas D."/>
            <person name="Copeland A."/>
            <person name="Barry K.W."/>
            <person name="Cichocki N."/>
            <person name="Veneault-Fourrey C."/>
            <person name="LaButti K."/>
            <person name="Lindquist E.A."/>
            <person name="Lipzen A."/>
            <person name="Lundell T."/>
            <person name="Morin E."/>
            <person name="Murat C."/>
            <person name="Sun H."/>
            <person name="Tunlid A."/>
            <person name="Henrissat B."/>
            <person name="Grigoriev I.V."/>
            <person name="Hibbett D.S."/>
            <person name="Martin F."/>
            <person name="Nordberg H.P."/>
            <person name="Cantor M.N."/>
            <person name="Hua S.X."/>
        </authorList>
    </citation>
    <scope>NUCLEOTIDE SEQUENCE [LARGE SCALE GENOMIC DNA]</scope>
    <source>
        <strain evidence="6 7">LaAM-08-1</strain>
    </source>
</reference>
<keyword evidence="1" id="KW-0677">Repeat</keyword>
<dbReference type="PANTHER" id="PTHR47691:SF3">
    <property type="entry name" value="HTH-TYPE TRANSCRIPTIONAL REGULATOR RV0890C-RELATED"/>
    <property type="match status" value="1"/>
</dbReference>
<keyword evidence="7" id="KW-1185">Reference proteome</keyword>
<evidence type="ECO:0000313" key="7">
    <source>
        <dbReference type="Proteomes" id="UP000054477"/>
    </source>
</evidence>
<sequence>MPHFFKGARNFFVQGGFFTSNEVTNYTFSLILFAVVGGPPPASIAHGEQAEHRALMPSSATHSVQHLITCRQSLIIPVGAVFVGVVVTLTVTPTDRKILLSGPPPSLPPLLSIYGRDEIIQDIVGKILQRSKVKKHVPIRAGPGMGKTAIATGIMHHPRIIQHFGNARHWVDCQEASDIADGLKAQKLLEFISDSLDLDLTALSDCRKNIKYFLVNNDVPRIIVLDNFETMWEPLDAQEETEGVLEFLARFTRLTIIITTRNAHDPATHRRVSWHQLESIQPLSPDASRMLFTSLAPRKSIDSRLGDLLHDVNYIPLPIVLMASSAQENYTTSMILENWNRRLSNHSACQPHYSDPMKRLDNSIALSLNGPLIKSNPKAPVLLRIIAGLPGGIRRKNLQRIVPLIHDVDHAAAVLIRTSLLMNSPDVLQMHSTIRSHVLCNHPLNATYKESVQGFYFQLIRNAGGNPGTQDFLEHIRSLSDEETNAEILLLDALEHNFSTSVSISLDYSNYLVWNVPRLDVPKKTLELIRNQPLRGADSWLPLALLRLGTVYRRLDDYPKAIEALQEAVDLYEKLNHFSWAAHAQLQLAEIARLRGEPSIALQLYSGAYERFKDVNDTRHMAACLRGTGITYFQVDRCSEALEIISAAQKTCSPDDYTCITDCERELGRTYRVHNQTESIRLSAKARDYYLIHGPQWHASIALYQKSIALYLQGDYNEAEVGLKDAFQEFKSLRNDGQMGYCVFHLAEMNKMRGTYRNGLELYHRSETMFEHMAGNKFMVGLSLKGQAELHANLCRPDKARQIYNSAHTLLKELDAIAEATVAKDSDIQNIDDLCELSIWRSVVFKHLPLFFACMVLCSLLIRGGRWRHRKKKPNAR</sequence>
<keyword evidence="4" id="KW-0812">Transmembrane</keyword>
<dbReference type="OrthoDB" id="621413at2759"/>
<dbReference type="InterPro" id="IPR019734">
    <property type="entry name" value="TPR_rpt"/>
</dbReference>
<dbReference type="InterPro" id="IPR011990">
    <property type="entry name" value="TPR-like_helical_dom_sf"/>
</dbReference>
<evidence type="ECO:0000256" key="3">
    <source>
        <dbReference type="PROSITE-ProRule" id="PRU00339"/>
    </source>
</evidence>
<dbReference type="Gene3D" id="3.40.50.300">
    <property type="entry name" value="P-loop containing nucleotide triphosphate hydrolases"/>
    <property type="match status" value="1"/>
</dbReference>
<dbReference type="Proteomes" id="UP000054477">
    <property type="component" value="Unassembled WGS sequence"/>
</dbReference>
<keyword evidence="4" id="KW-0472">Membrane</keyword>
<dbReference type="AlphaFoldDB" id="A0A0C9Y7N9"/>
<dbReference type="PANTHER" id="PTHR47691">
    <property type="entry name" value="REGULATOR-RELATED"/>
    <property type="match status" value="1"/>
</dbReference>
<evidence type="ECO:0000256" key="2">
    <source>
        <dbReference type="ARBA" id="ARBA00022803"/>
    </source>
</evidence>
<reference evidence="7" key="2">
    <citation type="submission" date="2015-01" db="EMBL/GenBank/DDBJ databases">
        <title>Evolutionary Origins and Diversification of the Mycorrhizal Mutualists.</title>
        <authorList>
            <consortium name="DOE Joint Genome Institute"/>
            <consortium name="Mycorrhizal Genomics Consortium"/>
            <person name="Kohler A."/>
            <person name="Kuo A."/>
            <person name="Nagy L.G."/>
            <person name="Floudas D."/>
            <person name="Copeland A."/>
            <person name="Barry K.W."/>
            <person name="Cichocki N."/>
            <person name="Veneault-Fourrey C."/>
            <person name="LaButti K."/>
            <person name="Lindquist E.A."/>
            <person name="Lipzen A."/>
            <person name="Lundell T."/>
            <person name="Morin E."/>
            <person name="Murat C."/>
            <person name="Riley R."/>
            <person name="Ohm R."/>
            <person name="Sun H."/>
            <person name="Tunlid A."/>
            <person name="Henrissat B."/>
            <person name="Grigoriev I.V."/>
            <person name="Hibbett D.S."/>
            <person name="Martin F."/>
        </authorList>
    </citation>
    <scope>NUCLEOTIDE SEQUENCE [LARGE SCALE GENOMIC DNA]</scope>
    <source>
        <strain evidence="7">LaAM-08-1</strain>
    </source>
</reference>
<protein>
    <recommendedName>
        <fullName evidence="5">NB-ARC domain-containing protein</fullName>
    </recommendedName>
</protein>
<proteinExistence type="predicted"/>
<organism evidence="6 7">
    <name type="scientific">Laccaria amethystina LaAM-08-1</name>
    <dbReference type="NCBI Taxonomy" id="1095629"/>
    <lineage>
        <taxon>Eukaryota</taxon>
        <taxon>Fungi</taxon>
        <taxon>Dikarya</taxon>
        <taxon>Basidiomycota</taxon>
        <taxon>Agaricomycotina</taxon>
        <taxon>Agaricomycetes</taxon>
        <taxon>Agaricomycetidae</taxon>
        <taxon>Agaricales</taxon>
        <taxon>Agaricineae</taxon>
        <taxon>Hydnangiaceae</taxon>
        <taxon>Laccaria</taxon>
    </lineage>
</organism>
<dbReference type="InterPro" id="IPR027417">
    <property type="entry name" value="P-loop_NTPase"/>
</dbReference>
<dbReference type="Pfam" id="PF07719">
    <property type="entry name" value="TPR_2"/>
    <property type="match status" value="1"/>
</dbReference>
<dbReference type="SMART" id="SM00028">
    <property type="entry name" value="TPR"/>
    <property type="match status" value="5"/>
</dbReference>
<evidence type="ECO:0000256" key="1">
    <source>
        <dbReference type="ARBA" id="ARBA00022737"/>
    </source>
</evidence>
<dbReference type="HOGENOM" id="CLU_327063_0_0_1"/>
<evidence type="ECO:0000259" key="5">
    <source>
        <dbReference type="Pfam" id="PF00931"/>
    </source>
</evidence>